<keyword evidence="2" id="KW-0378">Hydrolase</keyword>
<gene>
    <name evidence="2" type="ORF">AB3N04_00810</name>
</gene>
<feature type="transmembrane region" description="Helical" evidence="1">
    <location>
        <begin position="12"/>
        <end position="31"/>
    </location>
</feature>
<accession>A0AB39BMA9</accession>
<evidence type="ECO:0000313" key="2">
    <source>
        <dbReference type="EMBL" id="XDI35050.1"/>
    </source>
</evidence>
<evidence type="ECO:0000256" key="1">
    <source>
        <dbReference type="SAM" id="Phobius"/>
    </source>
</evidence>
<dbReference type="InterPro" id="IPR016956">
    <property type="entry name" value="YdjM"/>
</dbReference>
<feature type="transmembrane region" description="Helical" evidence="1">
    <location>
        <begin position="158"/>
        <end position="175"/>
    </location>
</feature>
<feature type="transmembrane region" description="Helical" evidence="1">
    <location>
        <begin position="37"/>
        <end position="55"/>
    </location>
</feature>
<geneLocation type="plasmid" evidence="2">
    <name>unnamed</name>
</geneLocation>
<dbReference type="PIRSF" id="PIRSF030780">
    <property type="entry name" value="Md_memb_hyd_prd"/>
    <property type="match status" value="1"/>
</dbReference>
<proteinExistence type="predicted"/>
<dbReference type="PANTHER" id="PTHR35531">
    <property type="entry name" value="INNER MEMBRANE PROTEIN YBCI-RELATED"/>
    <property type="match status" value="1"/>
</dbReference>
<protein>
    <submittedName>
        <fullName evidence="2">Metal-dependent hydrolase</fullName>
    </submittedName>
</protein>
<keyword evidence="1" id="KW-0812">Transmembrane</keyword>
<dbReference type="AlphaFoldDB" id="A0AB39BMA9"/>
<dbReference type="InterPro" id="IPR007404">
    <property type="entry name" value="YdjM-like"/>
</dbReference>
<feature type="transmembrane region" description="Helical" evidence="1">
    <location>
        <begin position="81"/>
        <end position="100"/>
    </location>
</feature>
<dbReference type="Pfam" id="PF04307">
    <property type="entry name" value="YdjM"/>
    <property type="match status" value="1"/>
</dbReference>
<dbReference type="PANTHER" id="PTHR35531:SF1">
    <property type="entry name" value="INNER MEMBRANE PROTEIN YBCI-RELATED"/>
    <property type="match status" value="1"/>
</dbReference>
<name>A0AB39BMA9_9BACI</name>
<keyword evidence="1" id="KW-0472">Membrane</keyword>
<dbReference type="EMBL" id="CP162550">
    <property type="protein sequence ID" value="XDI35050.1"/>
    <property type="molecule type" value="Genomic_DNA"/>
</dbReference>
<dbReference type="RefSeq" id="WP_368502668.1">
    <property type="nucleotide sequence ID" value="NZ_CP162550.1"/>
</dbReference>
<feature type="transmembrane region" description="Helical" evidence="1">
    <location>
        <begin position="112"/>
        <end position="137"/>
    </location>
</feature>
<reference evidence="2" key="1">
    <citation type="submission" date="2024-07" db="EMBL/GenBank/DDBJ databases">
        <title>Identification and characteristics of an arsenic-resistant bacterial isolate, which belongs to a novel species.</title>
        <authorList>
            <person name="Juszczyk A."/>
            <person name="Kowalczyk A."/>
            <person name="Was K."/>
            <person name="Kosowicz W."/>
            <person name="Budzyn A."/>
            <person name="Latowski D."/>
        </authorList>
    </citation>
    <scope>NUCLEOTIDE SEQUENCE</scope>
    <source>
        <strain evidence="2">As8PL</strain>
        <plasmid evidence="2">unnamed</plasmid>
    </source>
</reference>
<organism evidence="2">
    <name type="scientific">Alkalihalophilus sp. As8PL</name>
    <dbReference type="NCBI Taxonomy" id="3237103"/>
    <lineage>
        <taxon>Bacteria</taxon>
        <taxon>Bacillati</taxon>
        <taxon>Bacillota</taxon>
        <taxon>Bacilli</taxon>
        <taxon>Bacillales</taxon>
        <taxon>Bacillaceae</taxon>
        <taxon>Alkalihalophilus</taxon>
    </lineage>
</organism>
<dbReference type="GO" id="GO:0016787">
    <property type="term" value="F:hydrolase activity"/>
    <property type="evidence" value="ECO:0007669"/>
    <property type="project" value="UniProtKB-KW"/>
</dbReference>
<keyword evidence="2" id="KW-0614">Plasmid</keyword>
<keyword evidence="1" id="KW-1133">Transmembrane helix</keyword>
<sequence>MLAVTHQIFGLTWGLLAILLINFIGLTPWMQSTIFELNYLLFLFFVLIGSIFLDIDEPGSKIGRMIPVIPHLFKLLFGHRTISHTLLFIVVLTGVCYGGLNTLGVADSLLYSIGLGIGMLSHAIGDSMTPHGVPLLWPFIPQKIRTPITFRTGSYKERLVASVLALVNVGLILYLV</sequence>